<dbReference type="PROSITE" id="PS50297">
    <property type="entry name" value="ANK_REP_REGION"/>
    <property type="match status" value="1"/>
</dbReference>
<dbReference type="SUPFAM" id="SSF48403">
    <property type="entry name" value="Ankyrin repeat"/>
    <property type="match status" value="1"/>
</dbReference>
<dbReference type="EMBL" id="BJTZ01000009">
    <property type="protein sequence ID" value="GEK13776.1"/>
    <property type="molecule type" value="Genomic_DNA"/>
</dbReference>
<dbReference type="Proteomes" id="UP000321787">
    <property type="component" value="Unassembled WGS sequence"/>
</dbReference>
<dbReference type="PANTHER" id="PTHR24173">
    <property type="entry name" value="ANKYRIN REPEAT CONTAINING"/>
    <property type="match status" value="1"/>
</dbReference>
<evidence type="ECO:0000256" key="1">
    <source>
        <dbReference type="ARBA" id="ARBA00022737"/>
    </source>
</evidence>
<name>A0A510UGU6_ALIFS</name>
<dbReference type="PROSITE" id="PS50088">
    <property type="entry name" value="ANK_REPEAT"/>
    <property type="match status" value="1"/>
</dbReference>
<organism evidence="4 5">
    <name type="scientific">Aliivibrio fischeri</name>
    <name type="common">Vibrio fischeri</name>
    <dbReference type="NCBI Taxonomy" id="668"/>
    <lineage>
        <taxon>Bacteria</taxon>
        <taxon>Pseudomonadati</taxon>
        <taxon>Pseudomonadota</taxon>
        <taxon>Gammaproteobacteria</taxon>
        <taxon>Vibrionales</taxon>
        <taxon>Vibrionaceae</taxon>
        <taxon>Aliivibrio</taxon>
    </lineage>
</organism>
<gene>
    <name evidence="4" type="ORF">AFI02nite_18120</name>
</gene>
<sequence length="175" mass="19629">MTLFCPKIVFPVNHFIKNNVKGNHMKLLITSFYLFLLLLPISSSALEKEQTKNEYQTLTELYFAAARVGNNEVLDRFLTAGFPVDQINNQSYTALMTAAYYGHASSVELLLEKGANACIQDKRGNTAIMGAIIKGEFSIAKRLYVINCSKNIKNNAGLTLEEFTKMYGKSDLFNH</sequence>
<proteinExistence type="predicted"/>
<evidence type="ECO:0000313" key="4">
    <source>
        <dbReference type="EMBL" id="GEK13776.1"/>
    </source>
</evidence>
<protein>
    <submittedName>
        <fullName evidence="4">Uncharacterized protein</fullName>
    </submittedName>
</protein>
<dbReference type="SMART" id="SM00248">
    <property type="entry name" value="ANK"/>
    <property type="match status" value="3"/>
</dbReference>
<feature type="repeat" description="ANK" evidence="3">
    <location>
        <begin position="90"/>
        <end position="122"/>
    </location>
</feature>
<dbReference type="Gene3D" id="1.25.40.20">
    <property type="entry name" value="Ankyrin repeat-containing domain"/>
    <property type="match status" value="1"/>
</dbReference>
<keyword evidence="1" id="KW-0677">Repeat</keyword>
<accession>A0A510UGU6</accession>
<dbReference type="Pfam" id="PF12796">
    <property type="entry name" value="Ank_2"/>
    <property type="match status" value="1"/>
</dbReference>
<comment type="caution">
    <text evidence="4">The sequence shown here is derived from an EMBL/GenBank/DDBJ whole genome shotgun (WGS) entry which is preliminary data.</text>
</comment>
<evidence type="ECO:0000256" key="3">
    <source>
        <dbReference type="PROSITE-ProRule" id="PRU00023"/>
    </source>
</evidence>
<keyword evidence="2 3" id="KW-0040">ANK repeat</keyword>
<evidence type="ECO:0000313" key="5">
    <source>
        <dbReference type="Proteomes" id="UP000321787"/>
    </source>
</evidence>
<dbReference type="InterPro" id="IPR002110">
    <property type="entry name" value="Ankyrin_rpt"/>
</dbReference>
<evidence type="ECO:0000256" key="2">
    <source>
        <dbReference type="ARBA" id="ARBA00023043"/>
    </source>
</evidence>
<dbReference type="AlphaFoldDB" id="A0A510UGU6"/>
<dbReference type="InterPro" id="IPR036770">
    <property type="entry name" value="Ankyrin_rpt-contain_sf"/>
</dbReference>
<reference evidence="4 5" key="1">
    <citation type="submission" date="2019-07" db="EMBL/GenBank/DDBJ databases">
        <title>Whole genome shotgun sequence of Aliivibrio fischeri NBRC 101058.</title>
        <authorList>
            <person name="Hosoyama A."/>
            <person name="Uohara A."/>
            <person name="Ohji S."/>
            <person name="Ichikawa N."/>
        </authorList>
    </citation>
    <scope>NUCLEOTIDE SEQUENCE [LARGE SCALE GENOMIC DNA]</scope>
    <source>
        <strain evidence="4 5">NBRC 101058</strain>
    </source>
</reference>
<dbReference type="PANTHER" id="PTHR24173:SF74">
    <property type="entry name" value="ANKYRIN REPEAT DOMAIN-CONTAINING PROTEIN 16"/>
    <property type="match status" value="1"/>
</dbReference>